<dbReference type="AlphaFoldDB" id="A0AAR2K0H0"/>
<dbReference type="PANTHER" id="PTHR42883">
    <property type="entry name" value="GLUCOSE-1-PHOSPHATE THYMIDYLTRANSFERASE"/>
    <property type="match status" value="1"/>
</dbReference>
<dbReference type="Pfam" id="PF00483">
    <property type="entry name" value="NTP_transferase"/>
    <property type="match status" value="1"/>
</dbReference>
<dbReference type="GeneID" id="108436803"/>
<dbReference type="RefSeq" id="XP_017568997.1">
    <property type="nucleotide sequence ID" value="XM_017713508.2"/>
</dbReference>
<dbReference type="PANTHER" id="PTHR42883:SF2">
    <property type="entry name" value="THYMIDYLYLTRANSFERASE"/>
    <property type="match status" value="1"/>
</dbReference>
<dbReference type="Gene3D" id="3.90.550.10">
    <property type="entry name" value="Spore Coat Polysaccharide Biosynthesis Protein SpsA, Chain A"/>
    <property type="match status" value="1"/>
</dbReference>
<evidence type="ECO:0000259" key="1">
    <source>
        <dbReference type="Pfam" id="PF00483"/>
    </source>
</evidence>
<dbReference type="InterPro" id="IPR029044">
    <property type="entry name" value="Nucleotide-diphossugar_trans"/>
</dbReference>
<feature type="domain" description="Nucleotidyl transferase" evidence="1">
    <location>
        <begin position="2"/>
        <end position="260"/>
    </location>
</feature>
<dbReference type="SUPFAM" id="SSF53448">
    <property type="entry name" value="Nucleotide-diphospho-sugar transferases"/>
    <property type="match status" value="1"/>
</dbReference>
<evidence type="ECO:0000313" key="2">
    <source>
        <dbReference type="Ensembl" id="ENSPNAP00000057740.1"/>
    </source>
</evidence>
<name>A0AAR2K0H0_PYGNA</name>
<protein>
    <recommendedName>
        <fullName evidence="1">Nucleotidyl transferase domain-containing protein</fullName>
    </recommendedName>
</protein>
<reference evidence="2 3" key="1">
    <citation type="submission" date="2020-10" db="EMBL/GenBank/DDBJ databases">
        <title>Pygocentrus nattereri (red-bellied piranha) genome, fPygNat1, primary haplotype.</title>
        <authorList>
            <person name="Myers G."/>
            <person name="Meyer A."/>
            <person name="Karagic N."/>
            <person name="Pippel M."/>
            <person name="Winkler S."/>
            <person name="Tracey A."/>
            <person name="Wood J."/>
            <person name="Formenti G."/>
            <person name="Howe K."/>
            <person name="Fedrigo O."/>
            <person name="Jarvis E.D."/>
        </authorList>
    </citation>
    <scope>NUCLEOTIDE SEQUENCE [LARGE SCALE GENOMIC DNA]</scope>
</reference>
<dbReference type="Ensembl" id="ENSPNAT00000087439.1">
    <property type="protein sequence ID" value="ENSPNAP00000057740.1"/>
    <property type="gene ID" value="ENSPNAG00000035143.1"/>
</dbReference>
<dbReference type="InterPro" id="IPR005835">
    <property type="entry name" value="NTP_transferase_dom"/>
</dbReference>
<dbReference type="GeneTree" id="ENSGT00390000007295"/>
<accession>A0AAR2K0H0</accession>
<dbReference type="Proteomes" id="UP001501920">
    <property type="component" value="Chromosome 6"/>
</dbReference>
<reference evidence="2" key="3">
    <citation type="submission" date="2025-09" db="UniProtKB">
        <authorList>
            <consortium name="Ensembl"/>
        </authorList>
    </citation>
    <scope>IDENTIFICATION</scope>
</reference>
<organism evidence="2 3">
    <name type="scientific">Pygocentrus nattereri</name>
    <name type="common">Red-bellied piranha</name>
    <dbReference type="NCBI Taxonomy" id="42514"/>
    <lineage>
        <taxon>Eukaryota</taxon>
        <taxon>Metazoa</taxon>
        <taxon>Chordata</taxon>
        <taxon>Craniata</taxon>
        <taxon>Vertebrata</taxon>
        <taxon>Euteleostomi</taxon>
        <taxon>Actinopterygii</taxon>
        <taxon>Neopterygii</taxon>
        <taxon>Teleostei</taxon>
        <taxon>Ostariophysi</taxon>
        <taxon>Characiformes</taxon>
        <taxon>Characoidei</taxon>
        <taxon>Pygocentrus</taxon>
    </lineage>
</organism>
<sequence length="274" mass="31103">MKAVVLAAGYGTRLQRGIENDPTGEFKHLGGIAKPLLPIGGRVLLSHWLRALTHTACVDTVVVVTNALHHEAFQKWAEEFPNVKILNDGTRKNEERLGAVACLQLAVKHFGLDDHIIVIGGDTLFKEDFSLRAFTERFAEVQKKDKDSSLVLSYQCRDEETSKYGILEVDSDLRVQCMKEKPFPTETNSRSACPCFYLFSRTTLPLLDAFLKEKEEGPIEERDAPGTFLSWLLLRRPVYVYRISGRFDVGNLPSYIECDKYFKEQLTNPDIYLI</sequence>
<reference evidence="2" key="2">
    <citation type="submission" date="2025-08" db="UniProtKB">
        <authorList>
            <consortium name="Ensembl"/>
        </authorList>
    </citation>
    <scope>IDENTIFICATION</scope>
</reference>
<keyword evidence="3" id="KW-1185">Reference proteome</keyword>
<evidence type="ECO:0000313" key="3">
    <source>
        <dbReference type="Proteomes" id="UP001501920"/>
    </source>
</evidence>
<proteinExistence type="predicted"/>